<dbReference type="PROSITE" id="PS50931">
    <property type="entry name" value="HTH_LYSR"/>
    <property type="match status" value="1"/>
</dbReference>
<protein>
    <submittedName>
        <fullName evidence="6">ArgP/LysG family DNA-binding transcriptional regulator</fullName>
    </submittedName>
</protein>
<evidence type="ECO:0000256" key="3">
    <source>
        <dbReference type="ARBA" id="ARBA00023125"/>
    </source>
</evidence>
<dbReference type="NCBIfam" id="TIGR03298">
    <property type="entry name" value="argP"/>
    <property type="match status" value="1"/>
</dbReference>
<dbReference type="Gene3D" id="3.40.190.290">
    <property type="match status" value="1"/>
</dbReference>
<evidence type="ECO:0000313" key="7">
    <source>
        <dbReference type="Proteomes" id="UP000290287"/>
    </source>
</evidence>
<evidence type="ECO:0000313" key="6">
    <source>
        <dbReference type="EMBL" id="RXJ72320.1"/>
    </source>
</evidence>
<dbReference type="PANTHER" id="PTHR30579">
    <property type="entry name" value="TRANSCRIPTIONAL REGULATOR"/>
    <property type="match status" value="1"/>
</dbReference>
<comment type="caution">
    <text evidence="6">The sequence shown here is derived from an EMBL/GenBank/DDBJ whole genome shotgun (WGS) entry which is preliminary data.</text>
</comment>
<keyword evidence="4" id="KW-0804">Transcription</keyword>
<dbReference type="Proteomes" id="UP000290287">
    <property type="component" value="Unassembled WGS sequence"/>
</dbReference>
<feature type="domain" description="HTH lysR-type" evidence="5">
    <location>
        <begin position="4"/>
        <end position="60"/>
    </location>
</feature>
<dbReference type="InterPro" id="IPR005119">
    <property type="entry name" value="LysR_subst-bd"/>
</dbReference>
<dbReference type="InterPro" id="IPR050176">
    <property type="entry name" value="LTTR"/>
</dbReference>
<dbReference type="GO" id="GO:0003677">
    <property type="term" value="F:DNA binding"/>
    <property type="evidence" value="ECO:0007669"/>
    <property type="project" value="UniProtKB-KW"/>
</dbReference>
<keyword evidence="2" id="KW-0805">Transcription regulation</keyword>
<organism evidence="6 7">
    <name type="scientific">Veronia nyctiphanis</name>
    <dbReference type="NCBI Taxonomy" id="1278244"/>
    <lineage>
        <taxon>Bacteria</taxon>
        <taxon>Pseudomonadati</taxon>
        <taxon>Pseudomonadota</taxon>
        <taxon>Gammaproteobacteria</taxon>
        <taxon>Vibrionales</taxon>
        <taxon>Vibrionaceae</taxon>
        <taxon>Veronia</taxon>
    </lineage>
</organism>
<evidence type="ECO:0000256" key="1">
    <source>
        <dbReference type="ARBA" id="ARBA00009437"/>
    </source>
</evidence>
<dbReference type="GO" id="GO:0003700">
    <property type="term" value="F:DNA-binding transcription factor activity"/>
    <property type="evidence" value="ECO:0007669"/>
    <property type="project" value="InterPro"/>
</dbReference>
<name>A0A4Q0YN29_9GAMM</name>
<dbReference type="OrthoDB" id="3252676at2"/>
<dbReference type="Pfam" id="PF03466">
    <property type="entry name" value="LysR_substrate"/>
    <property type="match status" value="1"/>
</dbReference>
<gene>
    <name evidence="6" type="ORF">CS022_16675</name>
</gene>
<dbReference type="PANTHER" id="PTHR30579:SF2">
    <property type="entry name" value="HTH-TYPE TRANSCRIPTIONAL REGULATOR ARGP"/>
    <property type="match status" value="1"/>
</dbReference>
<evidence type="ECO:0000256" key="4">
    <source>
        <dbReference type="ARBA" id="ARBA00023163"/>
    </source>
</evidence>
<dbReference type="Pfam" id="PF00126">
    <property type="entry name" value="HTH_1"/>
    <property type="match status" value="1"/>
</dbReference>
<dbReference type="InterPro" id="IPR036390">
    <property type="entry name" value="WH_DNA-bd_sf"/>
</dbReference>
<proteinExistence type="inferred from homology"/>
<reference evidence="6 7" key="1">
    <citation type="submission" date="2017-10" db="EMBL/GenBank/DDBJ databases">
        <title>Nyctiphanis sp. nov., isolated from the stomach of the euphausiid Nyctiphanes simplex (Hansen, 1911) in the Gulf of California.</title>
        <authorList>
            <person name="Gomez-Gil B."/>
            <person name="Aguilar-Mendez M."/>
            <person name="Lopez-Cortes A."/>
            <person name="Gomez-Gutierrez J."/>
            <person name="Roque A."/>
            <person name="Lang E."/>
            <person name="Gonzalez-Castillo A."/>
        </authorList>
    </citation>
    <scope>NUCLEOTIDE SEQUENCE [LARGE SCALE GENOMIC DNA]</scope>
    <source>
        <strain evidence="6 7">CAIM 600</strain>
    </source>
</reference>
<dbReference type="AlphaFoldDB" id="A0A4Q0YN29"/>
<keyword evidence="7" id="KW-1185">Reference proteome</keyword>
<dbReference type="NCBIfam" id="NF002964">
    <property type="entry name" value="PRK03635.1"/>
    <property type="match status" value="1"/>
</dbReference>
<sequence length="300" mass="33446">MRGLDYRWLEALDHVISYGGFEPAANSLCITQSAVSQRIKQLEKLAAKPVLIRGSPPIATPTGQQLLGLYRRVMLLESEVLPDIVGINDNERVTVSLATNADSLATWLLPALSPLMDQQLIELDLLVDNELLTLDKLKSGEAIAAISSEPKSLASCQSDFLGYMEYICVCSPEFYQRFFSDGLEKTSICRAPAVVFDKFDPLHAEFLQYHFDAPPDSWRSHLVRSSEAFITMAKLGVSYASVPTLMAAKDIENGSLINMCPGKSLHRPLYWQRFNAESGILRRVSETCIQYARQALIQKK</sequence>
<dbReference type="SUPFAM" id="SSF46785">
    <property type="entry name" value="Winged helix' DNA-binding domain"/>
    <property type="match status" value="1"/>
</dbReference>
<dbReference type="InterPro" id="IPR036388">
    <property type="entry name" value="WH-like_DNA-bd_sf"/>
</dbReference>
<dbReference type="InterPro" id="IPR000847">
    <property type="entry name" value="LysR_HTH_N"/>
</dbReference>
<dbReference type="EMBL" id="PEIB01000023">
    <property type="protein sequence ID" value="RXJ72320.1"/>
    <property type="molecule type" value="Genomic_DNA"/>
</dbReference>
<dbReference type="Gene3D" id="1.10.10.10">
    <property type="entry name" value="Winged helix-like DNA-binding domain superfamily/Winged helix DNA-binding domain"/>
    <property type="match status" value="1"/>
</dbReference>
<comment type="similarity">
    <text evidence="1">Belongs to the LysR transcriptional regulatory family.</text>
</comment>
<evidence type="ECO:0000256" key="2">
    <source>
        <dbReference type="ARBA" id="ARBA00023015"/>
    </source>
</evidence>
<keyword evidence="3 6" id="KW-0238">DNA-binding</keyword>
<evidence type="ECO:0000259" key="5">
    <source>
        <dbReference type="PROSITE" id="PS50931"/>
    </source>
</evidence>
<accession>A0A4Q0YN29</accession>
<dbReference type="InterPro" id="IPR017685">
    <property type="entry name" value="ArgP"/>
</dbReference>
<dbReference type="SUPFAM" id="SSF53850">
    <property type="entry name" value="Periplasmic binding protein-like II"/>
    <property type="match status" value="1"/>
</dbReference>
<dbReference type="RefSeq" id="WP_129123209.1">
    <property type="nucleotide sequence ID" value="NZ_PEIB01000023.1"/>
</dbReference>